<dbReference type="Proteomes" id="UP000662888">
    <property type="component" value="Chromosome"/>
</dbReference>
<keyword evidence="1" id="KW-0488">Methylation</keyword>
<keyword evidence="5" id="KW-0812">Transmembrane</keyword>
<keyword evidence="3" id="KW-0807">Transducer</keyword>
<dbReference type="SUPFAM" id="SSF58104">
    <property type="entry name" value="Methyl-accepting chemotaxis protein (MCP) signaling domain"/>
    <property type="match status" value="1"/>
</dbReference>
<dbReference type="Pfam" id="PF00672">
    <property type="entry name" value="HAMP"/>
    <property type="match status" value="1"/>
</dbReference>
<sequence>MLKNYSIRVIFAAFFLVSVVLSVCSLLALSSVSREQEKTMQASENRYQSFLLADELRQSSDDLTRLARTFVVSGDPAYERQYMDILAIRNGAKPRPQHYERIYWDFVAAGTDKPTPDGQTIALADLMRKAGFTDAEFAKLKQAQDNSDALVKTEVIAMNAVKGLFDDGTGKFTQKREPDMDMARKIMHDANYHKNKATIMAPVNEFLAMLDQRTGDEVRIAAARANTAFWVAVVVLGVSLGLSLVTVLMIYRHIKVGFTHAIDTASKIASGDLNGETSEERKDEVGQLLQSMNTISINLKQTVSKIRESSDEISAATHDIALGNADLSARTESQASSLEETASSMEELTSTVKQNADNARQANLLASSASEVAIKGGAVVSQVVDTMGSINESARKIVDIISVIDGIAFQTNILALNAAVEAARAGEQGRGFAVVASEVRNLAQRSASAAKEIKALINDSVDKVDLGSKLVDHAGTTMNEVVASIKRVSAIVGEIATASQEQSSGIEQINEAIVQMDALVQSNSSLVEQAAAAAESLEEQAGNLVETVKIFKVDPQDEQYRAPGRTRSARQDGPVAARKKSPPALIGSD</sequence>
<keyword evidence="5" id="KW-0472">Membrane</keyword>
<dbReference type="PANTHER" id="PTHR43531">
    <property type="entry name" value="PROTEIN ICFG"/>
    <property type="match status" value="1"/>
</dbReference>
<evidence type="ECO:0000259" key="7">
    <source>
        <dbReference type="PROSITE" id="PS50885"/>
    </source>
</evidence>
<evidence type="ECO:0000256" key="4">
    <source>
        <dbReference type="SAM" id="MobiDB-lite"/>
    </source>
</evidence>
<evidence type="ECO:0000313" key="8">
    <source>
        <dbReference type="EMBL" id="QPI48790.1"/>
    </source>
</evidence>
<keyword evidence="5" id="KW-1133">Transmembrane helix</keyword>
<protein>
    <submittedName>
        <fullName evidence="8">Methyl-accepting chemotaxis protein</fullName>
    </submittedName>
</protein>
<dbReference type="InterPro" id="IPR004089">
    <property type="entry name" value="MCPsignal_dom"/>
</dbReference>
<dbReference type="InterPro" id="IPR051310">
    <property type="entry name" value="MCP_chemotaxis"/>
</dbReference>
<comment type="similarity">
    <text evidence="2">Belongs to the methyl-accepting chemotaxis (MCP) protein family.</text>
</comment>
<dbReference type="PRINTS" id="PR00260">
    <property type="entry name" value="CHEMTRNSDUCR"/>
</dbReference>
<dbReference type="SMART" id="SM00283">
    <property type="entry name" value="MA"/>
    <property type="match status" value="1"/>
</dbReference>
<dbReference type="CDD" id="cd11386">
    <property type="entry name" value="MCP_signal"/>
    <property type="match status" value="1"/>
</dbReference>
<reference evidence="8 9" key="1">
    <citation type="submission" date="2020-11" db="EMBL/GenBank/DDBJ databases">
        <authorList>
            <person name="Sun Q."/>
        </authorList>
    </citation>
    <scope>NUCLEOTIDE SEQUENCE [LARGE SCALE GENOMIC DNA]</scope>
    <source>
        <strain evidence="8 9">P8398</strain>
    </source>
</reference>
<evidence type="ECO:0000259" key="6">
    <source>
        <dbReference type="PROSITE" id="PS50111"/>
    </source>
</evidence>
<dbReference type="Gene3D" id="1.10.287.950">
    <property type="entry name" value="Methyl-accepting chemotaxis protein"/>
    <property type="match status" value="1"/>
</dbReference>
<dbReference type="PROSITE" id="PS50885">
    <property type="entry name" value="HAMP"/>
    <property type="match status" value="1"/>
</dbReference>
<feature type="domain" description="HAMP" evidence="7">
    <location>
        <begin position="252"/>
        <end position="304"/>
    </location>
</feature>
<keyword evidence="9" id="KW-1185">Reference proteome</keyword>
<evidence type="ECO:0000256" key="1">
    <source>
        <dbReference type="ARBA" id="ARBA00022481"/>
    </source>
</evidence>
<dbReference type="EMBL" id="CP065053">
    <property type="protein sequence ID" value="QPI48790.1"/>
    <property type="molecule type" value="Genomic_DNA"/>
</dbReference>
<feature type="region of interest" description="Disordered" evidence="4">
    <location>
        <begin position="555"/>
        <end position="589"/>
    </location>
</feature>
<evidence type="ECO:0000256" key="5">
    <source>
        <dbReference type="SAM" id="Phobius"/>
    </source>
</evidence>
<organism evidence="8 9">
    <name type="scientific">Massilia antarctica</name>
    <dbReference type="NCBI Taxonomy" id="2765360"/>
    <lineage>
        <taxon>Bacteria</taxon>
        <taxon>Pseudomonadati</taxon>
        <taxon>Pseudomonadota</taxon>
        <taxon>Betaproteobacteria</taxon>
        <taxon>Burkholderiales</taxon>
        <taxon>Oxalobacteraceae</taxon>
        <taxon>Telluria group</taxon>
        <taxon>Massilia</taxon>
    </lineage>
</organism>
<feature type="domain" description="Methyl-accepting transducer" evidence="6">
    <location>
        <begin position="309"/>
        <end position="538"/>
    </location>
</feature>
<dbReference type="InterPro" id="IPR004090">
    <property type="entry name" value="Chemotax_Me-accpt_rcpt"/>
</dbReference>
<dbReference type="CDD" id="cd06225">
    <property type="entry name" value="HAMP"/>
    <property type="match status" value="1"/>
</dbReference>
<dbReference type="Pfam" id="PF00015">
    <property type="entry name" value="MCPsignal"/>
    <property type="match status" value="1"/>
</dbReference>
<evidence type="ECO:0000256" key="3">
    <source>
        <dbReference type="PROSITE-ProRule" id="PRU00284"/>
    </source>
</evidence>
<feature type="transmembrane region" description="Helical" evidence="5">
    <location>
        <begin position="228"/>
        <end position="251"/>
    </location>
</feature>
<dbReference type="PROSITE" id="PS50111">
    <property type="entry name" value="CHEMOTAXIS_TRANSDUC_2"/>
    <property type="match status" value="1"/>
</dbReference>
<dbReference type="InterPro" id="IPR003660">
    <property type="entry name" value="HAMP_dom"/>
</dbReference>
<evidence type="ECO:0000256" key="2">
    <source>
        <dbReference type="ARBA" id="ARBA00029447"/>
    </source>
</evidence>
<proteinExistence type="inferred from homology"/>
<accession>A0AA48WCK8</accession>
<dbReference type="RefSeq" id="WP_206088393.1">
    <property type="nucleotide sequence ID" value="NZ_CP065053.1"/>
</dbReference>
<dbReference type="PANTHER" id="PTHR43531:SF14">
    <property type="entry name" value="METHYL-ACCEPTING CHEMOTAXIS PROTEIN I-RELATED"/>
    <property type="match status" value="1"/>
</dbReference>
<gene>
    <name evidence="8" type="ORF">IV454_25290</name>
</gene>
<dbReference type="SMART" id="SM00304">
    <property type="entry name" value="HAMP"/>
    <property type="match status" value="1"/>
</dbReference>
<name>A0AA48WCK8_9BURK</name>
<evidence type="ECO:0000313" key="9">
    <source>
        <dbReference type="Proteomes" id="UP000662888"/>
    </source>
</evidence>